<accession>A0A6L7CP42</accession>
<gene>
    <name evidence="1" type="ORF">GP954_35475</name>
</gene>
<organism evidence="1 2">
    <name type="scientific">Escherichia coli</name>
    <dbReference type="NCBI Taxonomy" id="562"/>
    <lineage>
        <taxon>Bacteria</taxon>
        <taxon>Pseudomonadati</taxon>
        <taxon>Pseudomonadota</taxon>
        <taxon>Gammaproteobacteria</taxon>
        <taxon>Enterobacterales</taxon>
        <taxon>Enterobacteriaceae</taxon>
        <taxon>Escherichia</taxon>
    </lineage>
</organism>
<sequence length="118" mass="12985">MSTPSERWWPVRDGFDVREGQLQGRLNRWMAHFVHHPPLPSVGVVAARQGYAYAANAPLTGLHSGSELPKQACRRLLITPSLFTSVLVTKAAYGFDVLYPFQTSAGSRAYAQIFPAIG</sequence>
<dbReference type="AlphaFoldDB" id="A0A6L7CP42"/>
<reference evidence="1 2" key="1">
    <citation type="submission" date="2019-12" db="EMBL/GenBank/DDBJ databases">
        <title>Enteriobacteria Tanzani isolates_8377-8380.</title>
        <authorList>
            <person name="Subbiah M."/>
            <person name="Call D."/>
        </authorList>
    </citation>
    <scope>NUCLEOTIDE SEQUENCE [LARGE SCALE GENOMIC DNA]</scope>
    <source>
        <strain evidence="1 2">8378wC7</strain>
    </source>
</reference>
<evidence type="ECO:0000313" key="2">
    <source>
        <dbReference type="Proteomes" id="UP000480485"/>
    </source>
</evidence>
<comment type="caution">
    <text evidence="1">The sequence shown here is derived from an EMBL/GenBank/DDBJ whole genome shotgun (WGS) entry which is preliminary data.</text>
</comment>
<dbReference type="EMBL" id="WTRN01003154">
    <property type="protein sequence ID" value="MWT90364.1"/>
    <property type="molecule type" value="Genomic_DNA"/>
</dbReference>
<proteinExistence type="predicted"/>
<protein>
    <submittedName>
        <fullName evidence="1">Uncharacterized protein</fullName>
    </submittedName>
</protein>
<name>A0A6L7CP42_ECOLX</name>
<dbReference type="Proteomes" id="UP000480485">
    <property type="component" value="Unassembled WGS sequence"/>
</dbReference>
<feature type="non-terminal residue" evidence="1">
    <location>
        <position position="118"/>
    </location>
</feature>
<evidence type="ECO:0000313" key="1">
    <source>
        <dbReference type="EMBL" id="MWT90364.1"/>
    </source>
</evidence>